<comment type="caution">
    <text evidence="3">The sequence shown here is derived from an EMBL/GenBank/DDBJ whole genome shotgun (WGS) entry which is preliminary data.</text>
</comment>
<dbReference type="PROSITE" id="PS01047">
    <property type="entry name" value="HMA_1"/>
    <property type="match status" value="1"/>
</dbReference>
<evidence type="ECO:0000313" key="4">
    <source>
        <dbReference type="Proteomes" id="UP001208567"/>
    </source>
</evidence>
<dbReference type="CDD" id="cd00371">
    <property type="entry name" value="HMA"/>
    <property type="match status" value="1"/>
</dbReference>
<dbReference type="InterPro" id="IPR017969">
    <property type="entry name" value="Heavy-metal-associated_CS"/>
</dbReference>
<dbReference type="PROSITE" id="PS50846">
    <property type="entry name" value="HMA_2"/>
    <property type="match status" value="1"/>
</dbReference>
<dbReference type="RefSeq" id="WP_264848834.1">
    <property type="nucleotide sequence ID" value="NZ_BRXR01000001.1"/>
</dbReference>
<evidence type="ECO:0000256" key="1">
    <source>
        <dbReference type="ARBA" id="ARBA00022723"/>
    </source>
</evidence>
<keyword evidence="4" id="KW-1185">Reference proteome</keyword>
<reference evidence="3 4" key="1">
    <citation type="journal article" date="2024" name="Int. J. Syst. Evol. Microbiol.">
        <title>Clostridium omnivorum sp. nov., isolated from anoxic soil under the treatment of reductive soil disinfestation.</title>
        <authorList>
            <person name="Ueki A."/>
            <person name="Tonouchi A."/>
            <person name="Kaku N."/>
            <person name="Honma S."/>
            <person name="Ueki K."/>
        </authorList>
    </citation>
    <scope>NUCLEOTIDE SEQUENCE [LARGE SCALE GENOMIC DNA]</scope>
    <source>
        <strain evidence="3 4">E14</strain>
    </source>
</reference>
<dbReference type="Proteomes" id="UP001208567">
    <property type="component" value="Unassembled WGS sequence"/>
</dbReference>
<keyword evidence="1" id="KW-0479">Metal-binding</keyword>
<proteinExistence type="predicted"/>
<dbReference type="InterPro" id="IPR006121">
    <property type="entry name" value="HMA_dom"/>
</dbReference>
<dbReference type="InterPro" id="IPR036163">
    <property type="entry name" value="HMA_dom_sf"/>
</dbReference>
<dbReference type="Gene3D" id="3.30.70.100">
    <property type="match status" value="1"/>
</dbReference>
<dbReference type="EMBL" id="BRXR01000001">
    <property type="protein sequence ID" value="GLC29541.1"/>
    <property type="molecule type" value="Genomic_DNA"/>
</dbReference>
<feature type="domain" description="HMA" evidence="2">
    <location>
        <begin position="1"/>
        <end position="67"/>
    </location>
</feature>
<protein>
    <submittedName>
        <fullName evidence="3">Metal-binding protein</fullName>
    </submittedName>
</protein>
<gene>
    <name evidence="3" type="ORF">bsdE14_09510</name>
</gene>
<name>A0ABQ5N303_9CLOT</name>
<dbReference type="Pfam" id="PF00403">
    <property type="entry name" value="HMA"/>
    <property type="match status" value="1"/>
</dbReference>
<organism evidence="3 4">
    <name type="scientific">Clostridium omnivorum</name>
    <dbReference type="NCBI Taxonomy" id="1604902"/>
    <lineage>
        <taxon>Bacteria</taxon>
        <taxon>Bacillati</taxon>
        <taxon>Bacillota</taxon>
        <taxon>Clostridia</taxon>
        <taxon>Eubacteriales</taxon>
        <taxon>Clostridiaceae</taxon>
        <taxon>Clostridium</taxon>
    </lineage>
</organism>
<evidence type="ECO:0000313" key="3">
    <source>
        <dbReference type="EMBL" id="GLC29541.1"/>
    </source>
</evidence>
<dbReference type="SUPFAM" id="SSF55008">
    <property type="entry name" value="HMA, heavy metal-associated domain"/>
    <property type="match status" value="1"/>
</dbReference>
<sequence length="70" mass="7806">MNKTYQLETLTCPSCAHKIEGTVKKFKGIKDVEVLFNASKVKVNFDESIIDGSEIRTAIEKLGFDVLGEK</sequence>
<evidence type="ECO:0000259" key="2">
    <source>
        <dbReference type="PROSITE" id="PS50846"/>
    </source>
</evidence>
<accession>A0ABQ5N303</accession>